<organism evidence="2">
    <name type="scientific">Ditylum brightwellii</name>
    <dbReference type="NCBI Taxonomy" id="49249"/>
    <lineage>
        <taxon>Eukaryota</taxon>
        <taxon>Sar</taxon>
        <taxon>Stramenopiles</taxon>
        <taxon>Ochrophyta</taxon>
        <taxon>Bacillariophyta</taxon>
        <taxon>Mediophyceae</taxon>
        <taxon>Lithodesmiophycidae</taxon>
        <taxon>Lithodesmiales</taxon>
        <taxon>Lithodesmiaceae</taxon>
        <taxon>Ditylum</taxon>
    </lineage>
</organism>
<protein>
    <submittedName>
        <fullName evidence="2">Uncharacterized protein</fullName>
    </submittedName>
</protein>
<dbReference type="AlphaFoldDB" id="A0A7S4R771"/>
<feature type="transmembrane region" description="Helical" evidence="1">
    <location>
        <begin position="12"/>
        <end position="31"/>
    </location>
</feature>
<proteinExistence type="predicted"/>
<keyword evidence="1" id="KW-0472">Membrane</keyword>
<name>A0A7S4R771_9STRA</name>
<sequence>MKRKCWSRVKCASLWEVAMIMMMVYGTASAATNRPTLSITVRDGHFDNENYLNYFCPTLSSTYTKTLHKPLSADLQYGFLLAPSSTKPSCSIWCKVTKQIHKWKITTGAALASIPPQKQQGVFSNVKADIDLRVEHDQRDVSARLFASDLSISRLECTKGFDLQNTNRFIVNPRYNPQTHHADVIFGYVTTATKVKVRASAQCQEVSIAQQINTRNVIIPTIASNGDVTLRWERQLIPQRPVFGGQKEENASYIATTLKPSDSIHVEWKDGPWNAIVNIPIDGTDVHSGSNVSIRREVTF</sequence>
<gene>
    <name evidence="2" type="ORF">DBRI00130_LOCUS12977</name>
</gene>
<keyword evidence="1" id="KW-1133">Transmembrane helix</keyword>
<keyword evidence="1" id="KW-0812">Transmembrane</keyword>
<reference evidence="2" key="1">
    <citation type="submission" date="2021-01" db="EMBL/GenBank/DDBJ databases">
        <authorList>
            <person name="Corre E."/>
            <person name="Pelletier E."/>
            <person name="Niang G."/>
            <person name="Scheremetjew M."/>
            <person name="Finn R."/>
            <person name="Kale V."/>
            <person name="Holt S."/>
            <person name="Cochrane G."/>
            <person name="Meng A."/>
            <person name="Brown T."/>
            <person name="Cohen L."/>
        </authorList>
    </citation>
    <scope>NUCLEOTIDE SEQUENCE</scope>
    <source>
        <strain evidence="2">GSO104</strain>
    </source>
</reference>
<dbReference type="EMBL" id="HBNS01016171">
    <property type="protein sequence ID" value="CAE4603512.1"/>
    <property type="molecule type" value="Transcribed_RNA"/>
</dbReference>
<evidence type="ECO:0000313" key="2">
    <source>
        <dbReference type="EMBL" id="CAE4603512.1"/>
    </source>
</evidence>
<accession>A0A7S4R771</accession>
<evidence type="ECO:0000256" key="1">
    <source>
        <dbReference type="SAM" id="Phobius"/>
    </source>
</evidence>